<dbReference type="GO" id="GO:0016020">
    <property type="term" value="C:membrane"/>
    <property type="evidence" value="ECO:0007669"/>
    <property type="project" value="UniProtKB-SubCell"/>
</dbReference>
<keyword evidence="2 5" id="KW-0812">Transmembrane</keyword>
<evidence type="ECO:0000256" key="5">
    <source>
        <dbReference type="RuleBase" id="RU000320"/>
    </source>
</evidence>
<feature type="transmembrane region" description="Helical" evidence="6">
    <location>
        <begin position="452"/>
        <end position="476"/>
    </location>
</feature>
<feature type="domain" description="NADH-Ubiquinone oxidoreductase (complex I) chain 5 N-terminal" evidence="8">
    <location>
        <begin position="73"/>
        <end position="123"/>
    </location>
</feature>
<dbReference type="InterPro" id="IPR001516">
    <property type="entry name" value="Proton_antipo_N"/>
</dbReference>
<organism evidence="9 10">
    <name type="scientific">Solitalea koreensis</name>
    <dbReference type="NCBI Taxonomy" id="543615"/>
    <lineage>
        <taxon>Bacteria</taxon>
        <taxon>Pseudomonadati</taxon>
        <taxon>Bacteroidota</taxon>
        <taxon>Sphingobacteriia</taxon>
        <taxon>Sphingobacteriales</taxon>
        <taxon>Sphingobacteriaceae</taxon>
        <taxon>Solitalea</taxon>
    </lineage>
</organism>
<dbReference type="NCBIfam" id="TIGR01974">
    <property type="entry name" value="NDH_I_L"/>
    <property type="match status" value="1"/>
</dbReference>
<evidence type="ECO:0000259" key="8">
    <source>
        <dbReference type="Pfam" id="PF00662"/>
    </source>
</evidence>
<evidence type="ECO:0000256" key="6">
    <source>
        <dbReference type="SAM" id="Phobius"/>
    </source>
</evidence>
<feature type="transmembrane region" description="Helical" evidence="6">
    <location>
        <begin position="681"/>
        <end position="699"/>
    </location>
</feature>
<dbReference type="PRINTS" id="PR01434">
    <property type="entry name" value="NADHDHGNASE5"/>
</dbReference>
<dbReference type="Pfam" id="PF00361">
    <property type="entry name" value="Proton_antipo_M"/>
    <property type="match status" value="1"/>
</dbReference>
<feature type="transmembrane region" description="Helical" evidence="6">
    <location>
        <begin position="90"/>
        <end position="110"/>
    </location>
</feature>
<gene>
    <name evidence="9" type="ORF">SAMN06265350_105106</name>
</gene>
<feature type="transmembrane region" description="Helical" evidence="6">
    <location>
        <begin position="280"/>
        <end position="299"/>
    </location>
</feature>
<feature type="transmembrane region" description="Helical" evidence="6">
    <location>
        <begin position="551"/>
        <end position="571"/>
    </location>
</feature>
<dbReference type="EMBL" id="FXSZ01000005">
    <property type="protein sequence ID" value="SMO65319.1"/>
    <property type="molecule type" value="Genomic_DNA"/>
</dbReference>
<keyword evidence="10" id="KW-1185">Reference proteome</keyword>
<dbReference type="GO" id="GO:0003954">
    <property type="term" value="F:NADH dehydrogenase activity"/>
    <property type="evidence" value="ECO:0007669"/>
    <property type="project" value="TreeGrafter"/>
</dbReference>
<reference evidence="9 10" key="1">
    <citation type="submission" date="2017-05" db="EMBL/GenBank/DDBJ databases">
        <authorList>
            <person name="Varghese N."/>
            <person name="Submissions S."/>
        </authorList>
    </citation>
    <scope>NUCLEOTIDE SEQUENCE [LARGE SCALE GENOMIC DNA]</scope>
    <source>
        <strain evidence="9 10">DSM 21342</strain>
    </source>
</reference>
<evidence type="ECO:0000313" key="9">
    <source>
        <dbReference type="EMBL" id="SMO65319.1"/>
    </source>
</evidence>
<feature type="transmembrane region" description="Helical" evidence="6">
    <location>
        <begin position="12"/>
        <end position="32"/>
    </location>
</feature>
<dbReference type="Pfam" id="PF00662">
    <property type="entry name" value="Proton_antipo_N"/>
    <property type="match status" value="1"/>
</dbReference>
<name>A0A521D0U9_9SPHI</name>
<comment type="subcellular location">
    <subcellularLocation>
        <location evidence="1">Endomembrane system</location>
        <topology evidence="1">Multi-pass membrane protein</topology>
    </subcellularLocation>
    <subcellularLocation>
        <location evidence="5">Membrane</location>
        <topology evidence="5">Multi-pass membrane protein</topology>
    </subcellularLocation>
</comment>
<feature type="transmembrane region" description="Helical" evidence="6">
    <location>
        <begin position="122"/>
        <end position="139"/>
    </location>
</feature>
<evidence type="ECO:0000256" key="1">
    <source>
        <dbReference type="ARBA" id="ARBA00004127"/>
    </source>
</evidence>
<dbReference type="PANTHER" id="PTHR42829">
    <property type="entry name" value="NADH-UBIQUINONE OXIDOREDUCTASE CHAIN 5"/>
    <property type="match status" value="1"/>
</dbReference>
<dbReference type="RefSeq" id="WP_246085458.1">
    <property type="nucleotide sequence ID" value="NZ_FXSZ01000005.1"/>
</dbReference>
<keyword evidence="4 6" id="KW-0472">Membrane</keyword>
<dbReference type="AlphaFoldDB" id="A0A521D0U9"/>
<feature type="domain" description="NADH:quinone oxidoreductase/Mrp antiporter transmembrane" evidence="7">
    <location>
        <begin position="139"/>
        <end position="448"/>
    </location>
</feature>
<dbReference type="GO" id="GO:0015990">
    <property type="term" value="P:electron transport coupled proton transport"/>
    <property type="evidence" value="ECO:0007669"/>
    <property type="project" value="TreeGrafter"/>
</dbReference>
<dbReference type="GO" id="GO:0042773">
    <property type="term" value="P:ATP synthesis coupled electron transport"/>
    <property type="evidence" value="ECO:0007669"/>
    <property type="project" value="InterPro"/>
</dbReference>
<feature type="transmembrane region" description="Helical" evidence="6">
    <location>
        <begin position="41"/>
        <end position="62"/>
    </location>
</feature>
<evidence type="ECO:0000256" key="2">
    <source>
        <dbReference type="ARBA" id="ARBA00022692"/>
    </source>
</evidence>
<dbReference type="PRINTS" id="PR01435">
    <property type="entry name" value="NPOXDRDTASE5"/>
</dbReference>
<feature type="transmembrane region" description="Helical" evidence="6">
    <location>
        <begin position="410"/>
        <end position="432"/>
    </location>
</feature>
<evidence type="ECO:0000259" key="7">
    <source>
        <dbReference type="Pfam" id="PF00361"/>
    </source>
</evidence>
<dbReference type="Proteomes" id="UP000315971">
    <property type="component" value="Unassembled WGS sequence"/>
</dbReference>
<evidence type="ECO:0000256" key="4">
    <source>
        <dbReference type="ARBA" id="ARBA00023136"/>
    </source>
</evidence>
<dbReference type="InterPro" id="IPR001750">
    <property type="entry name" value="ND/Mrp_TM"/>
</dbReference>
<sequence>MIETQHISTPLLAAIIALLLPLLAFLIIGLFGRRLKRQGDWVAVSFTFIAFLFSAFCFSQIWQQAPQYFQLPWLNTGIIKLAIGLRLDNLSALMIILVTFITSLVMVYSMEYMKGETNYPRYFAHLSLFLFSMLGLVLADSLLLIYIFWELVGFSSYLLIGFWYNRDSAARASKKAFIVNRIGDIAFFIGILILLTQFGTLDLTTLFGSGNIQGLVQQSKVLGDHWMVINSAGSIHALNKTYLTIAGLCIFAGAAAKSAQFPLHTWLPDAMEGPTSVSSLIHAATMVAAGVYLVARVFPLFDSEALSIISVVGAFTAFMAASIAITQNDIKRVLAYSTISQLGFMITAIGLGAWSAALFHLVTHAFFKCLLFLGAGSVIHQLHHLKHEHHLDFDHQDLRIMGGLRKKMPVTYIVLLLAACALSGIVFFSGFLSKDMILMSAWMRTQTEGSGVTFLIALALSLAAVFTPFYIFRLIFKVFWGDFRLQKIHPAHNLIVHESNNFMKVPMMLLAAFTIFIFYSFNPIHAAHGWILEGLQAPLSNFNKETVISGFVESAVPAITLLLSIAAIFSAKKAYADQKLRFLSEDNLLFQFSQRAWYFDAIYDRIIVEPTVLLSKLTGWFDKRIVDGFVNLWGNLTISFAAFVAWIDKRIVDGFVNFTGSFSTWLGSLFRRTQTGRLQQYMALGVLGLILIFVLTYILH</sequence>
<dbReference type="GO" id="GO:0012505">
    <property type="term" value="C:endomembrane system"/>
    <property type="evidence" value="ECO:0007669"/>
    <property type="project" value="UniProtKB-SubCell"/>
</dbReference>
<dbReference type="Gene3D" id="1.20.5.2700">
    <property type="match status" value="2"/>
</dbReference>
<keyword evidence="3 6" id="KW-1133">Transmembrane helix</keyword>
<protein>
    <submittedName>
        <fullName evidence="9">NADH-quinone oxidoreductase subunit L</fullName>
    </submittedName>
</protein>
<evidence type="ECO:0000313" key="10">
    <source>
        <dbReference type="Proteomes" id="UP000315971"/>
    </source>
</evidence>
<proteinExistence type="predicted"/>
<accession>A0A521D0U9</accession>
<dbReference type="InterPro" id="IPR003945">
    <property type="entry name" value="NU5C-like"/>
</dbReference>
<dbReference type="NCBIfam" id="NF005141">
    <property type="entry name" value="PRK06590.1"/>
    <property type="match status" value="1"/>
</dbReference>
<feature type="transmembrane region" description="Helical" evidence="6">
    <location>
        <begin position="145"/>
        <end position="164"/>
    </location>
</feature>
<feature type="transmembrane region" description="Helical" evidence="6">
    <location>
        <begin position="305"/>
        <end position="326"/>
    </location>
</feature>
<dbReference type="InterPro" id="IPR018393">
    <property type="entry name" value="NADHpl_OxRdtase_5_subgr"/>
</dbReference>
<dbReference type="PANTHER" id="PTHR42829:SF2">
    <property type="entry name" value="NADH-UBIQUINONE OXIDOREDUCTASE CHAIN 5"/>
    <property type="match status" value="1"/>
</dbReference>
<feature type="transmembrane region" description="Helical" evidence="6">
    <location>
        <begin position="185"/>
        <end position="207"/>
    </location>
</feature>
<evidence type="ECO:0000256" key="3">
    <source>
        <dbReference type="ARBA" id="ARBA00022989"/>
    </source>
</evidence>
<feature type="transmembrane region" description="Helical" evidence="6">
    <location>
        <begin position="509"/>
        <end position="531"/>
    </location>
</feature>
<dbReference type="GO" id="GO:0008137">
    <property type="term" value="F:NADH dehydrogenase (ubiquinone) activity"/>
    <property type="evidence" value="ECO:0007669"/>
    <property type="project" value="InterPro"/>
</dbReference>